<comment type="caution">
    <text evidence="2">The sequence shown here is derived from an EMBL/GenBank/DDBJ whole genome shotgun (WGS) entry which is preliminary data.</text>
</comment>
<keyword evidence="1" id="KW-0472">Membrane</keyword>
<dbReference type="EMBL" id="MHQC01000012">
    <property type="protein sequence ID" value="OGZ95317.1"/>
    <property type="molecule type" value="Genomic_DNA"/>
</dbReference>
<evidence type="ECO:0000256" key="1">
    <source>
        <dbReference type="SAM" id="Phobius"/>
    </source>
</evidence>
<reference evidence="2 3" key="1">
    <citation type="journal article" date="2016" name="Nat. Commun.">
        <title>Thousands of microbial genomes shed light on interconnected biogeochemical processes in an aquifer system.</title>
        <authorList>
            <person name="Anantharaman K."/>
            <person name="Brown C.T."/>
            <person name="Hug L.A."/>
            <person name="Sharon I."/>
            <person name="Castelle C.J."/>
            <person name="Probst A.J."/>
            <person name="Thomas B.C."/>
            <person name="Singh A."/>
            <person name="Wilkins M.J."/>
            <person name="Karaoz U."/>
            <person name="Brodie E.L."/>
            <person name="Williams K.H."/>
            <person name="Hubbard S.S."/>
            <person name="Banfield J.F."/>
        </authorList>
    </citation>
    <scope>NUCLEOTIDE SEQUENCE [LARGE SCALE GENOMIC DNA]</scope>
</reference>
<keyword evidence="1" id="KW-1133">Transmembrane helix</keyword>
<dbReference type="AlphaFoldDB" id="A0A1G2K7C0"/>
<evidence type="ECO:0000313" key="2">
    <source>
        <dbReference type="EMBL" id="OGZ95317.1"/>
    </source>
</evidence>
<organism evidence="2 3">
    <name type="scientific">Candidatus Sungbacteria bacterium RIFCSPHIGHO2_01_FULL_47_32</name>
    <dbReference type="NCBI Taxonomy" id="1802264"/>
    <lineage>
        <taxon>Bacteria</taxon>
        <taxon>Candidatus Sungiibacteriota</taxon>
    </lineage>
</organism>
<sequence>MLPLGFLGLVLIFVGGAIFWFKNKVVGSVLLSIGSLFSGIDGLASDHEYLGVFMLFLALWWAISAYVEYKKSKDNSDSV</sequence>
<accession>A0A1G2K7C0</accession>
<protein>
    <submittedName>
        <fullName evidence="2">Uncharacterized protein</fullName>
    </submittedName>
</protein>
<feature type="transmembrane region" description="Helical" evidence="1">
    <location>
        <begin position="6"/>
        <end position="21"/>
    </location>
</feature>
<name>A0A1G2K7C0_9BACT</name>
<gene>
    <name evidence="2" type="ORF">A2633_02990</name>
</gene>
<feature type="transmembrane region" description="Helical" evidence="1">
    <location>
        <begin position="50"/>
        <end position="69"/>
    </location>
</feature>
<feature type="transmembrane region" description="Helical" evidence="1">
    <location>
        <begin position="28"/>
        <end position="44"/>
    </location>
</feature>
<proteinExistence type="predicted"/>
<dbReference type="Proteomes" id="UP000177152">
    <property type="component" value="Unassembled WGS sequence"/>
</dbReference>
<keyword evidence="1" id="KW-0812">Transmembrane</keyword>
<evidence type="ECO:0000313" key="3">
    <source>
        <dbReference type="Proteomes" id="UP000177152"/>
    </source>
</evidence>